<evidence type="ECO:0000313" key="1">
    <source>
        <dbReference type="EMBL" id="GGE09002.1"/>
    </source>
</evidence>
<organism evidence="1 2">
    <name type="scientific">Psychroflexus salis</name>
    <dbReference type="NCBI Taxonomy" id="1526574"/>
    <lineage>
        <taxon>Bacteria</taxon>
        <taxon>Pseudomonadati</taxon>
        <taxon>Bacteroidota</taxon>
        <taxon>Flavobacteriia</taxon>
        <taxon>Flavobacteriales</taxon>
        <taxon>Flavobacteriaceae</taxon>
        <taxon>Psychroflexus</taxon>
    </lineage>
</organism>
<accession>A0A917E899</accession>
<proteinExistence type="predicted"/>
<comment type="caution">
    <text evidence="1">The sequence shown here is derived from an EMBL/GenBank/DDBJ whole genome shotgun (WGS) entry which is preliminary data.</text>
</comment>
<gene>
    <name evidence="1" type="ORF">GCM10010831_08220</name>
</gene>
<name>A0A917E899_9FLAO</name>
<dbReference type="Proteomes" id="UP000599688">
    <property type="component" value="Unassembled WGS sequence"/>
</dbReference>
<dbReference type="EMBL" id="BMGL01000004">
    <property type="protein sequence ID" value="GGE09002.1"/>
    <property type="molecule type" value="Genomic_DNA"/>
</dbReference>
<reference evidence="1 2" key="1">
    <citation type="journal article" date="2014" name="Int. J. Syst. Evol. Microbiol.">
        <title>Complete genome sequence of Corynebacterium casei LMG S-19264T (=DSM 44701T), isolated from a smear-ripened cheese.</title>
        <authorList>
            <consortium name="US DOE Joint Genome Institute (JGI-PGF)"/>
            <person name="Walter F."/>
            <person name="Albersmeier A."/>
            <person name="Kalinowski J."/>
            <person name="Ruckert C."/>
        </authorList>
    </citation>
    <scope>NUCLEOTIDE SEQUENCE [LARGE SCALE GENOMIC DNA]</scope>
    <source>
        <strain evidence="1 2">CGMCC 1.12925</strain>
    </source>
</reference>
<sequence>MITNTNLKKRLKDEVKGLSDQDLNTLRNFFVKMANIEYQYHMKKSLKNNCKQNKIMDISNSDNRIIKQIQKVA</sequence>
<keyword evidence="2" id="KW-1185">Reference proteome</keyword>
<dbReference type="AlphaFoldDB" id="A0A917E899"/>
<protein>
    <submittedName>
        <fullName evidence="1">Uncharacterized protein</fullName>
    </submittedName>
</protein>
<evidence type="ECO:0000313" key="2">
    <source>
        <dbReference type="Proteomes" id="UP000599688"/>
    </source>
</evidence>